<evidence type="ECO:0000256" key="1">
    <source>
        <dbReference type="ARBA" id="ARBA00000085"/>
    </source>
</evidence>
<evidence type="ECO:0000256" key="9">
    <source>
        <dbReference type="SAM" id="Phobius"/>
    </source>
</evidence>
<dbReference type="InterPro" id="IPR036890">
    <property type="entry name" value="HATPase_C_sf"/>
</dbReference>
<dbReference type="PANTHER" id="PTHR41523:SF8">
    <property type="entry name" value="ETHYLENE RESPONSE SENSOR PROTEIN"/>
    <property type="match status" value="1"/>
</dbReference>
<proteinExistence type="predicted"/>
<organism evidence="11 12">
    <name type="scientific">Niastella soli</name>
    <dbReference type="NCBI Taxonomy" id="2821487"/>
    <lineage>
        <taxon>Bacteria</taxon>
        <taxon>Pseudomonadati</taxon>
        <taxon>Bacteroidota</taxon>
        <taxon>Chitinophagia</taxon>
        <taxon>Chitinophagales</taxon>
        <taxon>Chitinophagaceae</taxon>
        <taxon>Niastella</taxon>
    </lineage>
</organism>
<evidence type="ECO:0000256" key="8">
    <source>
        <dbReference type="PROSITE-ProRule" id="PRU00339"/>
    </source>
</evidence>
<evidence type="ECO:0000259" key="10">
    <source>
        <dbReference type="SMART" id="SM00387"/>
    </source>
</evidence>
<dbReference type="EMBL" id="JAGHKO010000017">
    <property type="protein sequence ID" value="MBO9204831.1"/>
    <property type="molecule type" value="Genomic_DNA"/>
</dbReference>
<keyword evidence="3" id="KW-0597">Phosphoprotein</keyword>
<dbReference type="Pfam" id="PF02518">
    <property type="entry name" value="HATPase_c"/>
    <property type="match status" value="1"/>
</dbReference>
<evidence type="ECO:0000313" key="11">
    <source>
        <dbReference type="EMBL" id="MBO9204831.1"/>
    </source>
</evidence>
<keyword evidence="12" id="KW-1185">Reference proteome</keyword>
<evidence type="ECO:0000256" key="5">
    <source>
        <dbReference type="ARBA" id="ARBA00022741"/>
    </source>
</evidence>
<dbReference type="SMART" id="SM00387">
    <property type="entry name" value="HATPase_c"/>
    <property type="match status" value="1"/>
</dbReference>
<dbReference type="RefSeq" id="WP_209143797.1">
    <property type="nucleotide sequence ID" value="NZ_JAGHKO010000017.1"/>
</dbReference>
<feature type="transmembrane region" description="Helical" evidence="9">
    <location>
        <begin position="496"/>
        <end position="513"/>
    </location>
</feature>
<keyword evidence="9" id="KW-0472">Membrane</keyword>
<dbReference type="InterPro" id="IPR019734">
    <property type="entry name" value="TPR_rpt"/>
</dbReference>
<evidence type="ECO:0000256" key="4">
    <source>
        <dbReference type="ARBA" id="ARBA00022679"/>
    </source>
</evidence>
<keyword evidence="9" id="KW-1133">Transmembrane helix</keyword>
<dbReference type="Proteomes" id="UP000677244">
    <property type="component" value="Unassembled WGS sequence"/>
</dbReference>
<dbReference type="SUPFAM" id="SSF48452">
    <property type="entry name" value="TPR-like"/>
    <property type="match status" value="2"/>
</dbReference>
<gene>
    <name evidence="11" type="ORF">J7I42_31365</name>
</gene>
<accession>A0ABS3Z3U0</accession>
<dbReference type="InterPro" id="IPR011990">
    <property type="entry name" value="TPR-like_helical_dom_sf"/>
</dbReference>
<dbReference type="GO" id="GO:0005524">
    <property type="term" value="F:ATP binding"/>
    <property type="evidence" value="ECO:0007669"/>
    <property type="project" value="UniProtKB-KW"/>
</dbReference>
<name>A0ABS3Z3U0_9BACT</name>
<reference evidence="11 12" key="1">
    <citation type="submission" date="2021-03" db="EMBL/GenBank/DDBJ databases">
        <title>Assistant Professor.</title>
        <authorList>
            <person name="Huq M.A."/>
        </authorList>
    </citation>
    <scope>NUCLEOTIDE SEQUENCE [LARGE SCALE GENOMIC DNA]</scope>
    <source>
        <strain evidence="11 12">MAH-29</strain>
    </source>
</reference>
<dbReference type="EC" id="2.7.13.3" evidence="2"/>
<dbReference type="PANTHER" id="PTHR41523">
    <property type="entry name" value="TWO-COMPONENT SYSTEM SENSOR PROTEIN"/>
    <property type="match status" value="1"/>
</dbReference>
<dbReference type="InterPro" id="IPR003594">
    <property type="entry name" value="HATPase_dom"/>
</dbReference>
<dbReference type="SUPFAM" id="SSF55874">
    <property type="entry name" value="ATPase domain of HSP90 chaperone/DNA topoisomerase II/histidine kinase"/>
    <property type="match status" value="1"/>
</dbReference>
<comment type="catalytic activity">
    <reaction evidence="1">
        <text>ATP + protein L-histidine = ADP + protein N-phospho-L-histidine.</text>
        <dbReference type="EC" id="2.7.13.3"/>
    </reaction>
</comment>
<comment type="caution">
    <text evidence="11">The sequence shown here is derived from an EMBL/GenBank/DDBJ whole genome shotgun (WGS) entry which is preliminary data.</text>
</comment>
<dbReference type="Gene3D" id="3.30.565.10">
    <property type="entry name" value="Histidine kinase-like ATPase, C-terminal domain"/>
    <property type="match status" value="1"/>
</dbReference>
<evidence type="ECO:0000256" key="7">
    <source>
        <dbReference type="ARBA" id="ARBA00022840"/>
    </source>
</evidence>
<protein>
    <recommendedName>
        <fullName evidence="2">histidine kinase</fullName>
        <ecNumber evidence="2">2.7.13.3</ecNumber>
    </recommendedName>
</protein>
<dbReference type="PROSITE" id="PS50005">
    <property type="entry name" value="TPR"/>
    <property type="match status" value="1"/>
</dbReference>
<sequence>MTSKKQIFCVFLLHLTIIAGGQSITREKANSLLLQLEKTPADTGRLKILVELGKFHIYKPGEAKSDLDSAFFYLEDAKKLNKNLKSEKWDFEIESVIAIGTMEKGEDQQGHALVADLINRFRKKGDNEAKEAEAALRFKFGIWLSTKVKNYPEVLDNYNQAMALYKETKNQEQEIRVLKETAIIHLNQGNLDLAEIELEDVIRRYKMINYKRLHYAYDLLSAVNRLKGNLNKALDYSLKSLESMENTHDTVLAANFYASLGRVNLEIGNRQKGMEWYKKAVEKWRSQGFPSFAMFYAAGVIVQELISQVKPKDGLRFIFTLSRDVPPLTQIQKGCIAQNLAYCYEALGNYREAEKLYLEMMRWYKQTGNDLEATQRAPYDIGKFYLHQKQFTKAGYYLRSALAFDPQKNELAIIKDIHLMLFAVDSAEGHFLSAIDHFRQHKLLNDSIFNEKKSRQIEELQIKYETVKKEQDIRLLQNINNSQQISLHEADTVKKLTFLGLALLLVILFLLNYQYQVKKRNNKEIKEKNSALQQLVKEKEWLVKEIHHRVKNNLQLIISLFNAQSEFLDNPSAIEAINKARERMQSIALIHQKLYLPNQENLINVASYLTDMISHLKSSLANVAHIAFNLDINNINLDVSQGVPVGLILNEAITNSIKHAFPENRKGTIFVSLKDEGENLVLTIKDNGIGFATQCETSECASLGIQLIKLFSEQLEGALSIQNDQGAEISLSFKPQYFDNPVE</sequence>
<feature type="domain" description="Histidine kinase/HSP90-like ATPase" evidence="10">
    <location>
        <begin position="640"/>
        <end position="737"/>
    </location>
</feature>
<keyword evidence="4" id="KW-0808">Transferase</keyword>
<dbReference type="Gene3D" id="3.30.450.20">
    <property type="entry name" value="PAS domain"/>
    <property type="match status" value="1"/>
</dbReference>
<keyword evidence="5" id="KW-0547">Nucleotide-binding</keyword>
<dbReference type="Gene3D" id="1.25.40.10">
    <property type="entry name" value="Tetratricopeptide repeat domain"/>
    <property type="match status" value="2"/>
</dbReference>
<evidence type="ECO:0000256" key="6">
    <source>
        <dbReference type="ARBA" id="ARBA00022777"/>
    </source>
</evidence>
<feature type="repeat" description="TPR" evidence="8">
    <location>
        <begin position="375"/>
        <end position="408"/>
    </location>
</feature>
<evidence type="ECO:0000313" key="12">
    <source>
        <dbReference type="Proteomes" id="UP000677244"/>
    </source>
</evidence>
<dbReference type="Pfam" id="PF07568">
    <property type="entry name" value="HisKA_2"/>
    <property type="match status" value="1"/>
</dbReference>
<keyword evidence="7 11" id="KW-0067">ATP-binding</keyword>
<evidence type="ECO:0000256" key="3">
    <source>
        <dbReference type="ARBA" id="ARBA00022553"/>
    </source>
</evidence>
<keyword evidence="8" id="KW-0802">TPR repeat</keyword>
<evidence type="ECO:0000256" key="2">
    <source>
        <dbReference type="ARBA" id="ARBA00012438"/>
    </source>
</evidence>
<dbReference type="InterPro" id="IPR011495">
    <property type="entry name" value="Sig_transdc_His_kin_sub2_dim/P"/>
</dbReference>
<keyword evidence="9" id="KW-0812">Transmembrane</keyword>
<keyword evidence="6" id="KW-0418">Kinase</keyword>